<proteinExistence type="predicted"/>
<organism evidence="2 3">
    <name type="scientific">Puccinia sorghi</name>
    <dbReference type="NCBI Taxonomy" id="27349"/>
    <lineage>
        <taxon>Eukaryota</taxon>
        <taxon>Fungi</taxon>
        <taxon>Dikarya</taxon>
        <taxon>Basidiomycota</taxon>
        <taxon>Pucciniomycotina</taxon>
        <taxon>Pucciniomycetes</taxon>
        <taxon>Pucciniales</taxon>
        <taxon>Pucciniaceae</taxon>
        <taxon>Puccinia</taxon>
    </lineage>
</organism>
<evidence type="ECO:0000313" key="3">
    <source>
        <dbReference type="Proteomes" id="UP000037035"/>
    </source>
</evidence>
<accession>A0A0L6VCR2</accession>
<protein>
    <submittedName>
        <fullName evidence="2">Uncharacterized protein</fullName>
    </submittedName>
</protein>
<keyword evidence="3" id="KW-1185">Reference proteome</keyword>
<dbReference type="OrthoDB" id="10284846at2759"/>
<dbReference type="VEuPathDB" id="FungiDB:VP01_1949g1"/>
<feature type="region of interest" description="Disordered" evidence="1">
    <location>
        <begin position="28"/>
        <end position="55"/>
    </location>
</feature>
<dbReference type="EMBL" id="LAVV01006780">
    <property type="protein sequence ID" value="KNZ58337.1"/>
    <property type="molecule type" value="Genomic_DNA"/>
</dbReference>
<evidence type="ECO:0000256" key="1">
    <source>
        <dbReference type="SAM" id="MobiDB-lite"/>
    </source>
</evidence>
<evidence type="ECO:0000313" key="2">
    <source>
        <dbReference type="EMBL" id="KNZ58337.1"/>
    </source>
</evidence>
<gene>
    <name evidence="2" type="ORF">VP01_1949g1</name>
</gene>
<dbReference type="AlphaFoldDB" id="A0A0L6VCR2"/>
<sequence length="594" mass="69424">MAISSSLRMAPMYRLIVRLVDGEHHRMRHHSAPSAKIASSEPGREDQGLPEALTRSPRMYAEAPRVIGEYITVPQGRPKLSLILYWKIICVSDQSGRTGVKVEQALYLTADEVKAKVIETYSELDLRHFLEEIPQFYKYKSTVFPDLDQRNAMKDDYILMNNQLQSIRNQFHLDSPKSMGQTYFSKVAHAIEQLKAFQILIQKGTQDRIYKMRGQGSHIQGIEIIGIGENNSVNKNTNIDPPSSEKAFPRDWGLDIGEQIIQKTWDGQVDKMSSILHGLQLMRNDDQKFIQGSNKICFDIQNLLLKQVDYMYKQKMISGEAFRKFCQSKITLKIAAFNMIHTTAYSDYIIFRNLSPTDFLNKWTSENYRNIYEVLDDKNRRYFSYVSLKEFDYPNRRIKDFDAESLFKEDKLFHTLENLVSLPRNLYSRMKLQELKNQNPNYLQIEKSVQELISIFQDNEDDPLKNKRRERSFSFLDFIKTQYGFEMFELEKGDKFEEKMSLMSSSFQLVRELKEIYSYLGEKVVGMKISENNTNKKGEEILMIYKLSKYLISKHQKFILNTEIEEQKKLGYDMRRWSLDDNLAGPCCMSTAGS</sequence>
<dbReference type="Proteomes" id="UP000037035">
    <property type="component" value="Unassembled WGS sequence"/>
</dbReference>
<name>A0A0L6VCR2_9BASI</name>
<reference evidence="2 3" key="1">
    <citation type="submission" date="2015-08" db="EMBL/GenBank/DDBJ databases">
        <title>Next Generation Sequencing and Analysis of the Genome of Puccinia sorghi L Schw, the Causal Agent of Maize Common Rust.</title>
        <authorList>
            <person name="Rochi L."/>
            <person name="Burguener G."/>
            <person name="Darino M."/>
            <person name="Turjanski A."/>
            <person name="Kreff E."/>
            <person name="Dieguez M.J."/>
            <person name="Sacco F."/>
        </authorList>
    </citation>
    <scope>NUCLEOTIDE SEQUENCE [LARGE SCALE GENOMIC DNA]</scope>
    <source>
        <strain evidence="2 3">RO10H11247</strain>
    </source>
</reference>
<comment type="caution">
    <text evidence="2">The sequence shown here is derived from an EMBL/GenBank/DDBJ whole genome shotgun (WGS) entry which is preliminary data.</text>
</comment>